<dbReference type="InterPro" id="IPR018744">
    <property type="entry name" value="DUF2293"/>
</dbReference>
<reference evidence="4" key="1">
    <citation type="journal article" date="2019" name="Int. J. Syst. Evol. Microbiol.">
        <title>The Global Catalogue of Microorganisms (GCM) 10K type strain sequencing project: providing services to taxonomists for standard genome sequencing and annotation.</title>
        <authorList>
            <consortium name="The Broad Institute Genomics Platform"/>
            <consortium name="The Broad Institute Genome Sequencing Center for Infectious Disease"/>
            <person name="Wu L."/>
            <person name="Ma J."/>
        </authorList>
    </citation>
    <scope>NUCLEOTIDE SEQUENCE [LARGE SCALE GENOMIC DNA]</scope>
    <source>
        <strain evidence="4">KACC 12633</strain>
    </source>
</reference>
<organism evidence="3 4">
    <name type="scientific">Kaistia terrae</name>
    <dbReference type="NCBI Taxonomy" id="537017"/>
    <lineage>
        <taxon>Bacteria</taxon>
        <taxon>Pseudomonadati</taxon>
        <taxon>Pseudomonadota</taxon>
        <taxon>Alphaproteobacteria</taxon>
        <taxon>Hyphomicrobiales</taxon>
        <taxon>Kaistiaceae</taxon>
        <taxon>Kaistia</taxon>
    </lineage>
</organism>
<dbReference type="EMBL" id="JBHSML010000013">
    <property type="protein sequence ID" value="MFC5518056.1"/>
    <property type="molecule type" value="Genomic_DNA"/>
</dbReference>
<accession>A0ABW0PZM8</accession>
<feature type="domain" description="DUF2293" evidence="2">
    <location>
        <begin position="13"/>
        <end position="90"/>
    </location>
</feature>
<comment type="caution">
    <text evidence="3">The sequence shown here is derived from an EMBL/GenBank/DDBJ whole genome shotgun (WGS) entry which is preliminary data.</text>
</comment>
<feature type="region of interest" description="Disordered" evidence="1">
    <location>
        <begin position="93"/>
        <end position="112"/>
    </location>
</feature>
<name>A0ABW0PZM8_9HYPH</name>
<dbReference type="RefSeq" id="WP_266343769.1">
    <property type="nucleotide sequence ID" value="NZ_JAPKNH010000003.1"/>
</dbReference>
<sequence>MPKFSKQSVAEHIRTHHPSCPEFAIEFFAVEIAKKRRRGPTLGREVGIAMQNFLRHHMTDYDGLLLEGLDRDEARRRVKPRIDAMLSIWRRKPSASPLGSSNISRHHPSGIK</sequence>
<evidence type="ECO:0000256" key="1">
    <source>
        <dbReference type="SAM" id="MobiDB-lite"/>
    </source>
</evidence>
<gene>
    <name evidence="3" type="ORF">ACFPP9_19915</name>
</gene>
<proteinExistence type="predicted"/>
<keyword evidence="4" id="KW-1185">Reference proteome</keyword>
<evidence type="ECO:0000313" key="3">
    <source>
        <dbReference type="EMBL" id="MFC5518056.1"/>
    </source>
</evidence>
<protein>
    <submittedName>
        <fullName evidence="3">DUF2293 domain-containing protein</fullName>
    </submittedName>
</protein>
<dbReference type="Proteomes" id="UP001596150">
    <property type="component" value="Unassembled WGS sequence"/>
</dbReference>
<evidence type="ECO:0000313" key="4">
    <source>
        <dbReference type="Proteomes" id="UP001596150"/>
    </source>
</evidence>
<evidence type="ECO:0000259" key="2">
    <source>
        <dbReference type="Pfam" id="PF10056"/>
    </source>
</evidence>
<dbReference type="Pfam" id="PF10056">
    <property type="entry name" value="DUF2293"/>
    <property type="match status" value="1"/>
</dbReference>